<organism evidence="2 3">
    <name type="scientific">Sphingomonas sabuli</name>
    <dbReference type="NCBI Taxonomy" id="2764186"/>
    <lineage>
        <taxon>Bacteria</taxon>
        <taxon>Pseudomonadati</taxon>
        <taxon>Pseudomonadota</taxon>
        <taxon>Alphaproteobacteria</taxon>
        <taxon>Sphingomonadales</taxon>
        <taxon>Sphingomonadaceae</taxon>
        <taxon>Sphingomonas</taxon>
    </lineage>
</organism>
<feature type="domain" description="General stress protein FMN-binding split barrel" evidence="1">
    <location>
        <begin position="6"/>
        <end position="137"/>
    </location>
</feature>
<dbReference type="PANTHER" id="PTHR34818:SF1">
    <property type="entry name" value="PROTEIN BLI-3"/>
    <property type="match status" value="1"/>
</dbReference>
<dbReference type="EMBL" id="CP060697">
    <property type="protein sequence ID" value="QNM82131.1"/>
    <property type="molecule type" value="Genomic_DNA"/>
</dbReference>
<sequence>MADKSLDDISEAMRDIDFCMLSTRTDGGAIAARPMSNNREVDYAGDSYFFTCDDARTVSDIESNPKVGLSYQGKGSILGKPGIFIAIEAKADLIKDKHEFEKHWTDGLDRWFEQGVDTPGLTLIHAKAERIHYWDGGEEGEVKI</sequence>
<dbReference type="RefSeq" id="WP_187479086.1">
    <property type="nucleotide sequence ID" value="NZ_CP060697.1"/>
</dbReference>
<evidence type="ECO:0000313" key="3">
    <source>
        <dbReference type="Proteomes" id="UP000515861"/>
    </source>
</evidence>
<dbReference type="SUPFAM" id="SSF50475">
    <property type="entry name" value="FMN-binding split barrel"/>
    <property type="match status" value="1"/>
</dbReference>
<dbReference type="AlphaFoldDB" id="A0A7G9L0I2"/>
<name>A0A7G9L0I2_9SPHN</name>
<dbReference type="KEGG" id="ssau:H8M03_08840"/>
<keyword evidence="3" id="KW-1185">Reference proteome</keyword>
<proteinExistence type="predicted"/>
<dbReference type="PANTHER" id="PTHR34818">
    <property type="entry name" value="PROTEIN BLI-3"/>
    <property type="match status" value="1"/>
</dbReference>
<dbReference type="InterPro" id="IPR012349">
    <property type="entry name" value="Split_barrel_FMN-bd"/>
</dbReference>
<evidence type="ECO:0000313" key="2">
    <source>
        <dbReference type="EMBL" id="QNM82131.1"/>
    </source>
</evidence>
<gene>
    <name evidence="2" type="ORF">H8M03_08840</name>
</gene>
<dbReference type="InterPro" id="IPR052917">
    <property type="entry name" value="Stress-Dev_Protein"/>
</dbReference>
<dbReference type="InterPro" id="IPR038725">
    <property type="entry name" value="YdaG_split_barrel_FMN-bd"/>
</dbReference>
<accession>A0A7G9L0I2</accession>
<protein>
    <submittedName>
        <fullName evidence="2">Pyridoxamine 5'-phosphate oxidase family protein</fullName>
    </submittedName>
</protein>
<dbReference type="Proteomes" id="UP000515861">
    <property type="component" value="Chromosome"/>
</dbReference>
<evidence type="ECO:0000259" key="1">
    <source>
        <dbReference type="Pfam" id="PF16242"/>
    </source>
</evidence>
<reference evidence="2 3" key="1">
    <citation type="submission" date="2020-08" db="EMBL/GenBank/DDBJ databases">
        <title>Sphingomonas sp. sand1-3 16S ribosomal RNA gene Genome sequencing and assembly.</title>
        <authorList>
            <person name="Kang M."/>
        </authorList>
    </citation>
    <scope>NUCLEOTIDE SEQUENCE [LARGE SCALE GENOMIC DNA]</scope>
    <source>
        <strain evidence="3">sand1-3</strain>
    </source>
</reference>
<dbReference type="Gene3D" id="2.30.110.10">
    <property type="entry name" value="Electron Transport, Fmn-binding Protein, Chain A"/>
    <property type="match status" value="1"/>
</dbReference>
<dbReference type="Pfam" id="PF16242">
    <property type="entry name" value="Pyrid_ox_like"/>
    <property type="match status" value="1"/>
</dbReference>